<comment type="subcellular location">
    <subcellularLocation>
        <location evidence="1">Cell outer membrane</location>
    </subcellularLocation>
</comment>
<dbReference type="Pfam" id="PF07980">
    <property type="entry name" value="SusD_RagB"/>
    <property type="match status" value="1"/>
</dbReference>
<dbReference type="Gene3D" id="1.25.40.390">
    <property type="match status" value="1"/>
</dbReference>
<sequence length="601" mass="69516">MKFKQYHKLFYWTLFLGAGLLLTSCYGDYLDQVPDDRLSIEDVFKRRTTTEQYLANVYAYIRSETDHNTGNCPWEGLSDEMDVTYNNYPTYSMNLGSWDRNRGDYNYWNHYYEGIRSASYFIHHVDENQELSDELIAQYKAEARFLRAYFYSMIMRQYGPVILLPDEPIAPDATIEEMSIPRSPYDACVDYVVAEMDLSLEHLPVEPTNTREWGRINQGMVKAFKARTLLYAASPLYNGNTDYADFKNPDGTQLISQQYDENKWKRAADAAKEVIDMGKYELYREYNGDGSLDPYASLKNVFLRDWNPEIIFAKVSDMYAIDKNGSPYIAGGWSSWGPTQSAVDAYFMANGRRIDDPASGYLEQGFAEEETAYYDQGTYNMYVGREPRFYVAITFNGSKWINNEFGANGEPLVVEMYNGGNSGRYTGRNWSRTGYVVRKQVHPSSTVKPDRIAGRMEVKFRLAEIYLSYAEALNEYDPGNPDILHYLNLIRERAGIPQYGQGEDRVPAPQGQEATRAAIHRERRVELAFENLRYFDTRRWKVAESTDGGPFYGMDVDATDTEGFSERVVFEERVFEKKHYLWNIVQSELDRNGLLVENPGW</sequence>
<feature type="domain" description="RagB/SusD" evidence="6">
    <location>
        <begin position="322"/>
        <end position="601"/>
    </location>
</feature>
<feature type="domain" description="SusD-like N-terminal" evidence="7">
    <location>
        <begin position="28"/>
        <end position="224"/>
    </location>
</feature>
<dbReference type="KEGG" id="echi:FKX85_20210"/>
<keyword evidence="3" id="KW-0732">Signal</keyword>
<organism evidence="8 9">
    <name type="scientific">Echinicola soli</name>
    <dbReference type="NCBI Taxonomy" id="2591634"/>
    <lineage>
        <taxon>Bacteria</taxon>
        <taxon>Pseudomonadati</taxon>
        <taxon>Bacteroidota</taxon>
        <taxon>Cytophagia</taxon>
        <taxon>Cytophagales</taxon>
        <taxon>Cyclobacteriaceae</taxon>
        <taxon>Echinicola</taxon>
    </lineage>
</organism>
<evidence type="ECO:0000256" key="1">
    <source>
        <dbReference type="ARBA" id="ARBA00004442"/>
    </source>
</evidence>
<dbReference type="InterPro" id="IPR012944">
    <property type="entry name" value="SusD_RagB_dom"/>
</dbReference>
<comment type="similarity">
    <text evidence="2">Belongs to the SusD family.</text>
</comment>
<reference evidence="8 9" key="1">
    <citation type="submission" date="2019-06" db="EMBL/GenBank/DDBJ databases">
        <title>Echinicola alkalisoli sp. nov. isolated from saline soil.</title>
        <authorList>
            <person name="Sun J.-Q."/>
            <person name="Xu L."/>
        </authorList>
    </citation>
    <scope>NUCLEOTIDE SEQUENCE [LARGE SCALE GENOMIC DNA]</scope>
    <source>
        <strain evidence="8 9">LN3S3</strain>
    </source>
</reference>
<keyword evidence="4" id="KW-0472">Membrane</keyword>
<keyword evidence="9" id="KW-1185">Reference proteome</keyword>
<dbReference type="SUPFAM" id="SSF48452">
    <property type="entry name" value="TPR-like"/>
    <property type="match status" value="1"/>
</dbReference>
<dbReference type="EMBL" id="CP041253">
    <property type="protein sequence ID" value="QDH81227.1"/>
    <property type="molecule type" value="Genomic_DNA"/>
</dbReference>
<dbReference type="OrthoDB" id="621018at2"/>
<evidence type="ECO:0000256" key="2">
    <source>
        <dbReference type="ARBA" id="ARBA00006275"/>
    </source>
</evidence>
<name>A0A514CN88_9BACT</name>
<gene>
    <name evidence="8" type="ORF">FKX85_20210</name>
</gene>
<dbReference type="InterPro" id="IPR033985">
    <property type="entry name" value="SusD-like_N"/>
</dbReference>
<accession>A0A514CN88</accession>
<dbReference type="InterPro" id="IPR011990">
    <property type="entry name" value="TPR-like_helical_dom_sf"/>
</dbReference>
<evidence type="ECO:0000256" key="5">
    <source>
        <dbReference type="ARBA" id="ARBA00023237"/>
    </source>
</evidence>
<dbReference type="Pfam" id="PF14322">
    <property type="entry name" value="SusD-like_3"/>
    <property type="match status" value="1"/>
</dbReference>
<dbReference type="PROSITE" id="PS51257">
    <property type="entry name" value="PROKAR_LIPOPROTEIN"/>
    <property type="match status" value="1"/>
</dbReference>
<dbReference type="Proteomes" id="UP000316614">
    <property type="component" value="Chromosome"/>
</dbReference>
<proteinExistence type="inferred from homology"/>
<dbReference type="AlphaFoldDB" id="A0A514CN88"/>
<evidence type="ECO:0000259" key="6">
    <source>
        <dbReference type="Pfam" id="PF07980"/>
    </source>
</evidence>
<evidence type="ECO:0000256" key="3">
    <source>
        <dbReference type="ARBA" id="ARBA00022729"/>
    </source>
</evidence>
<dbReference type="RefSeq" id="WP_141616442.1">
    <property type="nucleotide sequence ID" value="NZ_CP041253.1"/>
</dbReference>
<dbReference type="GO" id="GO:0009279">
    <property type="term" value="C:cell outer membrane"/>
    <property type="evidence" value="ECO:0007669"/>
    <property type="project" value="UniProtKB-SubCell"/>
</dbReference>
<evidence type="ECO:0000256" key="4">
    <source>
        <dbReference type="ARBA" id="ARBA00023136"/>
    </source>
</evidence>
<keyword evidence="5" id="KW-0998">Cell outer membrane</keyword>
<evidence type="ECO:0000313" key="9">
    <source>
        <dbReference type="Proteomes" id="UP000316614"/>
    </source>
</evidence>
<evidence type="ECO:0000313" key="8">
    <source>
        <dbReference type="EMBL" id="QDH81227.1"/>
    </source>
</evidence>
<protein>
    <submittedName>
        <fullName evidence="8">RagB/SusD family nutrient uptake outer membrane protein</fullName>
    </submittedName>
</protein>
<evidence type="ECO:0000259" key="7">
    <source>
        <dbReference type="Pfam" id="PF14322"/>
    </source>
</evidence>